<dbReference type="RefSeq" id="WP_120133577.1">
    <property type="nucleotide sequence ID" value="NZ_RAHH01000017.1"/>
</dbReference>
<accession>A0A419N7C7</accession>
<evidence type="ECO:0000256" key="1">
    <source>
        <dbReference type="ARBA" id="ARBA00022729"/>
    </source>
</evidence>
<feature type="region of interest" description="Disordered" evidence="2">
    <location>
        <begin position="69"/>
        <end position="91"/>
    </location>
</feature>
<protein>
    <submittedName>
        <fullName evidence="5">DUF1471 domain-containing protein</fullName>
    </submittedName>
</protein>
<evidence type="ECO:0000259" key="4">
    <source>
        <dbReference type="Pfam" id="PF07338"/>
    </source>
</evidence>
<dbReference type="InterPro" id="IPR036275">
    <property type="entry name" value="YdgH-like_sf"/>
</dbReference>
<organism evidence="5 6">
    <name type="scientific">Rahnella woolbedingensis</name>
    <dbReference type="NCBI Taxonomy" id="1510574"/>
    <lineage>
        <taxon>Bacteria</taxon>
        <taxon>Pseudomonadati</taxon>
        <taxon>Pseudomonadota</taxon>
        <taxon>Gammaproteobacteria</taxon>
        <taxon>Enterobacterales</taxon>
        <taxon>Yersiniaceae</taxon>
        <taxon>Rahnella</taxon>
    </lineage>
</organism>
<dbReference type="EMBL" id="RAHH01000017">
    <property type="protein sequence ID" value="RJT43130.1"/>
    <property type="molecule type" value="Genomic_DNA"/>
</dbReference>
<proteinExistence type="predicted"/>
<keyword evidence="6" id="KW-1185">Reference proteome</keyword>
<dbReference type="Pfam" id="PF07338">
    <property type="entry name" value="YdgH_BhsA-like"/>
    <property type="match status" value="1"/>
</dbReference>
<keyword evidence="1 3" id="KW-0732">Signal</keyword>
<comment type="caution">
    <text evidence="5">The sequence shown here is derived from an EMBL/GenBank/DDBJ whole genome shotgun (WGS) entry which is preliminary data.</text>
</comment>
<feature type="domain" description="YdgH/BhsA/McbA-like" evidence="4">
    <location>
        <begin position="35"/>
        <end position="91"/>
    </location>
</feature>
<name>A0A419N7C7_9GAMM</name>
<evidence type="ECO:0000256" key="2">
    <source>
        <dbReference type="SAM" id="MobiDB-lite"/>
    </source>
</evidence>
<evidence type="ECO:0000313" key="6">
    <source>
        <dbReference type="Proteomes" id="UP000284908"/>
    </source>
</evidence>
<feature type="signal peptide" evidence="3">
    <location>
        <begin position="1"/>
        <end position="21"/>
    </location>
</feature>
<dbReference type="Gene3D" id="3.30.1660.10">
    <property type="entry name" value="Flavin-binding protein dodecin"/>
    <property type="match status" value="1"/>
</dbReference>
<dbReference type="OrthoDB" id="6540461at2"/>
<sequence>MKLLPAITAIAITVASFSALAATPISEMQAQSGNYQSLGVVSVSAPNTVPGSMRDQLNQVANDKGATHYRVIGQGTPGDSSLNRASVELYK</sequence>
<dbReference type="SUPFAM" id="SSF159871">
    <property type="entry name" value="YdgH-like"/>
    <property type="match status" value="1"/>
</dbReference>
<evidence type="ECO:0000256" key="3">
    <source>
        <dbReference type="SAM" id="SignalP"/>
    </source>
</evidence>
<dbReference type="AlphaFoldDB" id="A0A419N7C7"/>
<evidence type="ECO:0000313" key="5">
    <source>
        <dbReference type="EMBL" id="RJT43130.1"/>
    </source>
</evidence>
<reference evidence="5 6" key="1">
    <citation type="submission" date="2018-09" db="EMBL/GenBank/DDBJ databases">
        <authorList>
            <person name="Le Fleche-Mateos A."/>
        </authorList>
    </citation>
    <scope>NUCLEOTIDE SEQUENCE [LARGE SCALE GENOMIC DNA]</scope>
    <source>
        <strain evidence="5 6">DSM 27399</strain>
    </source>
</reference>
<dbReference type="InterPro" id="IPR010854">
    <property type="entry name" value="YdgH/BhsA/McbA-like_dom"/>
</dbReference>
<dbReference type="InterPro" id="IPR025543">
    <property type="entry name" value="Dodecin-like"/>
</dbReference>
<gene>
    <name evidence="5" type="ORF">D6C13_15320</name>
</gene>
<feature type="chain" id="PRO_5019224507" evidence="3">
    <location>
        <begin position="22"/>
        <end position="91"/>
    </location>
</feature>
<dbReference type="Proteomes" id="UP000284908">
    <property type="component" value="Unassembled WGS sequence"/>
</dbReference>